<dbReference type="eggNOG" id="ENOG502S9ZN">
    <property type="taxonomic scope" value="Eukaryota"/>
</dbReference>
<dbReference type="GeneID" id="22577349"/>
<dbReference type="EMBL" id="CP009399">
    <property type="protein sequence ID" value="AIO00518.1"/>
    <property type="molecule type" value="Genomic_DNA"/>
</dbReference>
<dbReference type="InterPro" id="IPR001163">
    <property type="entry name" value="Sm_dom_euk/arc"/>
</dbReference>
<reference evidence="2 3" key="1">
    <citation type="journal article" date="2015" name="Sci. Rep.">
        <title>The genome of Leishmania panamensis: insights into genomics of the L. (Viannia) subgenus.</title>
        <authorList>
            <person name="Llanes A."/>
            <person name="Restrepo C.M."/>
            <person name="Vecchio G.D."/>
            <person name="Anguizola F.J."/>
            <person name="Lleonart R."/>
        </authorList>
    </citation>
    <scope>NUCLEOTIDE SEQUENCE [LARGE SCALE GENOMIC DNA]</scope>
    <source>
        <strain evidence="2 3">MHOM/PA/94/PSC-1</strain>
    </source>
</reference>
<evidence type="ECO:0000313" key="2">
    <source>
        <dbReference type="EMBL" id="AIO00518.1"/>
    </source>
</evidence>
<gene>
    <name evidence="2" type="ORF">LPMP_302960</name>
</gene>
<dbReference type="VEuPathDB" id="TriTrypDB:LPMP_302960"/>
<dbReference type="Pfam" id="PF01423">
    <property type="entry name" value="LSM"/>
    <property type="match status" value="1"/>
</dbReference>
<feature type="domain" description="Sm" evidence="1">
    <location>
        <begin position="19"/>
        <end position="93"/>
    </location>
</feature>
<name>A0A088RWI1_LEIPA</name>
<dbReference type="OrthoDB" id="2020720at2759"/>
<sequence>MMTTAASSSSAVVIEKKNLIMYVGNRVRVTLDDSSVLSGRLVSLSNCGNLILTDVERQRLLKRRRNRDGVHETSRECYAAVLFVRGSAVVSVGYDSGITTDKSVIDHIGGRDATSSRMVQLANATPSAR</sequence>
<dbReference type="AlphaFoldDB" id="A0A088RWI1"/>
<dbReference type="RefSeq" id="XP_010701318.1">
    <property type="nucleotide sequence ID" value="XM_010703016.1"/>
</dbReference>
<dbReference type="SUPFAM" id="SSF50182">
    <property type="entry name" value="Sm-like ribonucleoproteins"/>
    <property type="match status" value="1"/>
</dbReference>
<dbReference type="KEGG" id="lpan:LPMP_302960"/>
<dbReference type="Proteomes" id="UP000063063">
    <property type="component" value="Chromosome 30"/>
</dbReference>
<accession>A0A088RWI1</accession>
<protein>
    <submittedName>
        <fullName evidence="2">Lsm5p, putative</fullName>
    </submittedName>
</protein>
<organism evidence="2 3">
    <name type="scientific">Leishmania panamensis</name>
    <dbReference type="NCBI Taxonomy" id="5679"/>
    <lineage>
        <taxon>Eukaryota</taxon>
        <taxon>Discoba</taxon>
        <taxon>Euglenozoa</taxon>
        <taxon>Kinetoplastea</taxon>
        <taxon>Metakinetoplastina</taxon>
        <taxon>Trypanosomatida</taxon>
        <taxon>Trypanosomatidae</taxon>
        <taxon>Leishmaniinae</taxon>
        <taxon>Leishmania</taxon>
        <taxon>Leishmania guyanensis species complex</taxon>
    </lineage>
</organism>
<dbReference type="Gene3D" id="2.30.30.100">
    <property type="match status" value="1"/>
</dbReference>
<dbReference type="VEuPathDB" id="TriTrypDB:LPAL13_300034300"/>
<proteinExistence type="predicted"/>
<dbReference type="CDD" id="cd00600">
    <property type="entry name" value="Sm_like"/>
    <property type="match status" value="1"/>
</dbReference>
<keyword evidence="3" id="KW-1185">Reference proteome</keyword>
<dbReference type="InterPro" id="IPR010920">
    <property type="entry name" value="LSM_dom_sf"/>
</dbReference>
<evidence type="ECO:0000259" key="1">
    <source>
        <dbReference type="Pfam" id="PF01423"/>
    </source>
</evidence>
<evidence type="ECO:0000313" key="3">
    <source>
        <dbReference type="Proteomes" id="UP000063063"/>
    </source>
</evidence>